<feature type="domain" description="COMM" evidence="3">
    <location>
        <begin position="121"/>
        <end position="188"/>
    </location>
</feature>
<comment type="similarity">
    <text evidence="2">Belongs to the COMM domain-containing protein 3 family.</text>
</comment>
<evidence type="ECO:0000259" key="3">
    <source>
        <dbReference type="PROSITE" id="PS51269"/>
    </source>
</evidence>
<dbReference type="KEGG" id="ccin:107268881"/>
<gene>
    <name evidence="5" type="primary">LOC107268881</name>
</gene>
<dbReference type="Proteomes" id="UP000694920">
    <property type="component" value="Unplaced"/>
</dbReference>
<keyword evidence="4" id="KW-1185">Reference proteome</keyword>
<dbReference type="RefSeq" id="XP_015597582.1">
    <property type="nucleotide sequence ID" value="XM_015742096.1"/>
</dbReference>
<evidence type="ECO:0000313" key="5">
    <source>
        <dbReference type="RefSeq" id="XP_015597582.1"/>
    </source>
</evidence>
<name>A0AAJ7BYI7_CEPCN</name>
<organism evidence="4 5">
    <name type="scientific">Cephus cinctus</name>
    <name type="common">Wheat stem sawfly</name>
    <dbReference type="NCBI Taxonomy" id="211228"/>
    <lineage>
        <taxon>Eukaryota</taxon>
        <taxon>Metazoa</taxon>
        <taxon>Ecdysozoa</taxon>
        <taxon>Arthropoda</taxon>
        <taxon>Hexapoda</taxon>
        <taxon>Insecta</taxon>
        <taxon>Pterygota</taxon>
        <taxon>Neoptera</taxon>
        <taxon>Endopterygota</taxon>
        <taxon>Hymenoptera</taxon>
        <taxon>Cephoidea</taxon>
        <taxon>Cephidae</taxon>
        <taxon>Cephus</taxon>
    </lineage>
</organism>
<dbReference type="InterPro" id="IPR017920">
    <property type="entry name" value="COMM"/>
</dbReference>
<dbReference type="PANTHER" id="PTHR31159">
    <property type="entry name" value="COMM DOMAIN-CONTAINING PROTEIN 3"/>
    <property type="match status" value="1"/>
</dbReference>
<evidence type="ECO:0000256" key="2">
    <source>
        <dbReference type="ARBA" id="ARBA00093469"/>
    </source>
</evidence>
<dbReference type="GO" id="GO:0006814">
    <property type="term" value="P:sodium ion transport"/>
    <property type="evidence" value="ECO:0007669"/>
    <property type="project" value="InterPro"/>
</dbReference>
<dbReference type="Pfam" id="PF21672">
    <property type="entry name" value="COMM_HN"/>
    <property type="match status" value="1"/>
</dbReference>
<protein>
    <recommendedName>
        <fullName evidence="1">COMM domain-containing protein 3</fullName>
    </recommendedName>
</protein>
<dbReference type="AlphaFoldDB" id="A0AAJ7BYI7"/>
<dbReference type="GeneID" id="107268881"/>
<dbReference type="CDD" id="cd04751">
    <property type="entry name" value="Commd3"/>
    <property type="match status" value="1"/>
</dbReference>
<accession>A0AAJ7BYI7</accession>
<proteinExistence type="inferred from homology"/>
<sequence>MELSKRTIKGLSYLQNVNVISDETFGKLVEITISHVCEKPDAISVSQIYGSKPDIIKAVFADLTILLVEAGRHSYDKEKLSNYLQSVQISGPRIDKICESYSKYRTTIKRCLENIGTSLPHVVDVSWCLDYCIKSNTENSVGMPLYHIRLSTIKQSETIFLKFTCTTQQLQELVYKLKDAVRHVEKIANT</sequence>
<dbReference type="InterPro" id="IPR037355">
    <property type="entry name" value="COMMD3"/>
</dbReference>
<reference evidence="5" key="1">
    <citation type="submission" date="2025-08" db="UniProtKB">
        <authorList>
            <consortium name="RefSeq"/>
        </authorList>
    </citation>
    <scope>IDENTIFICATION</scope>
</reference>
<evidence type="ECO:0000313" key="4">
    <source>
        <dbReference type="Proteomes" id="UP000694920"/>
    </source>
</evidence>
<dbReference type="PANTHER" id="PTHR31159:SF1">
    <property type="entry name" value="COMM DOMAIN-CONTAINING PROTEIN 3"/>
    <property type="match status" value="1"/>
</dbReference>
<evidence type="ECO:0000256" key="1">
    <source>
        <dbReference type="ARBA" id="ARBA00016548"/>
    </source>
</evidence>
<dbReference type="PROSITE" id="PS51269">
    <property type="entry name" value="COMM"/>
    <property type="match status" value="1"/>
</dbReference>
<dbReference type="Pfam" id="PF07258">
    <property type="entry name" value="COMM_domain"/>
    <property type="match status" value="1"/>
</dbReference>